<feature type="region of interest" description="Disordered" evidence="1">
    <location>
        <begin position="927"/>
        <end position="1019"/>
    </location>
</feature>
<organism evidence="2 3">
    <name type="scientific">Aspergillus granulosus</name>
    <dbReference type="NCBI Taxonomy" id="176169"/>
    <lineage>
        <taxon>Eukaryota</taxon>
        <taxon>Fungi</taxon>
        <taxon>Dikarya</taxon>
        <taxon>Ascomycota</taxon>
        <taxon>Pezizomycotina</taxon>
        <taxon>Eurotiomycetes</taxon>
        <taxon>Eurotiomycetidae</taxon>
        <taxon>Eurotiales</taxon>
        <taxon>Aspergillaceae</taxon>
        <taxon>Aspergillus</taxon>
        <taxon>Aspergillus subgen. Nidulantes</taxon>
    </lineage>
</organism>
<reference evidence="2 3" key="1">
    <citation type="submission" date="2024-07" db="EMBL/GenBank/DDBJ databases">
        <title>Section-level genome sequencing and comparative genomics of Aspergillus sections Usti and Cavernicolus.</title>
        <authorList>
            <consortium name="Lawrence Berkeley National Laboratory"/>
            <person name="Nybo J.L."/>
            <person name="Vesth T.C."/>
            <person name="Theobald S."/>
            <person name="Frisvad J.C."/>
            <person name="Larsen T.O."/>
            <person name="Kjaerboelling I."/>
            <person name="Rothschild-Mancinelli K."/>
            <person name="Lyhne E.K."/>
            <person name="Kogle M.E."/>
            <person name="Barry K."/>
            <person name="Clum A."/>
            <person name="Na H."/>
            <person name="Ledsgaard L."/>
            <person name="Lin J."/>
            <person name="Lipzen A."/>
            <person name="Kuo A."/>
            <person name="Riley R."/>
            <person name="Mondo S."/>
            <person name="Labutti K."/>
            <person name="Haridas S."/>
            <person name="Pangalinan J."/>
            <person name="Salamov A.A."/>
            <person name="Simmons B.A."/>
            <person name="Magnuson J.K."/>
            <person name="Chen J."/>
            <person name="Drula E."/>
            <person name="Henrissat B."/>
            <person name="Wiebenga A."/>
            <person name="Lubbers R.J."/>
            <person name="Gomes A.C."/>
            <person name="Makela M.R."/>
            <person name="Stajich J."/>
            <person name="Grigoriev I.V."/>
            <person name="Mortensen U.H."/>
            <person name="De Vries R.P."/>
            <person name="Baker S.E."/>
            <person name="Andersen M.R."/>
        </authorList>
    </citation>
    <scope>NUCLEOTIDE SEQUENCE [LARGE SCALE GENOMIC DNA]</scope>
    <source>
        <strain evidence="2 3">CBS 588.65</strain>
    </source>
</reference>
<proteinExistence type="predicted"/>
<name>A0ABR4HQL8_9EURO</name>
<sequence>MASHRPKTRSMGTATGDVDMTDAPIEAPSTAKNAVSGLNRMQINDRKKDKNKGTAGSAVTTRAIVTRAAASGGPTTRSGLRRAGTPLASLPMTTTSTKPSTSAIIKVGANKHAAMGAGAPQSGVRMPPPPCPARTMRLAHGFTTRVPTTAAVSGHEMTSAIANTNRAGHIPHGGLAMTSTYAMVRRAAATGTVRTTPSGTVTTRGALRRATAGSAASEEDETTDGSNSGGAAPGAFAPPHPPSPSGSGDGGVDMDDSHSYNDDEVNGDSSEETEDKVMPEQANAQTTHETAAAEVGKGPWDEPEKKIATYFELPPVVYELPTAAEMQRIIENYKRYKVSHIRWTKWGQSMYAWREWLQMSGLWDGVSSRPEAQFEIFVRLLGGRAPPDRSRGKKNKDGFVACDRCLLNSHSSTGCRLLISSGNACIRCINAQLPCSFTDHNNATIFFNGAGNEPSANLGGKNKVVPGHVGQNIVQVRLPRPLEPYLPPPGLPTVPGSYAHPNKAENAKSRARLQCQILPAPVQDITGGYETSDLSSEEDSDDIESEDLIIRKQGAINATNPGRRVDIKLTLNKPPRFFPVPSRRQLHRILGWWSRHYSNGRKNWDALRKSFLAYAQWAHDNGWWDGRTTRFEVHYNVLIATRGESRLQLGATTCDRCIAHAGTGKCGTDGVINACKRCITLRVPCTLTNAEATHTAYLNGGANAVNGVEVVQGGQHVSFVNERIPRQAIFSLMGPSARKYLKAKSARALPPPLPARAQVPAQQPLSQPSGPPPALRPPGQQEEGREVLIQDLQRAQRLARHWTTKWSRAMANTRLLSTQFNSLGILPNVSSQNLTEPVQISPILLSDPVRAASVQAHYEEVRYRQQLQINGQLEGQLVAMGITPATEEAAAPPSGTNPTPQILAPAPFGNPFSPMVNDHRLGQLQTPTDNTAFQETADTRPPKRRKTGQGLTLGRTKLFDPNPAKWGLQRQLQRGVDQANTDQAPARPSNSSQAITGQANPRRGAPRPIRPWPPAKRRYDPLNRAIATPREYQRWEATRSMSDRQLQEFNNLVDAPTNVDFDVDMNILSGVEWDDSGLNPAPQGNVAPLNLFAPSTSADANTGQIITQGNVYAASNTGSVNSFGTNTGGTTYMGQYTTPHKEYVAHIETVGALQTGSDVGIDMDLDTNNDLYTERNDGFLDMLGNNAQFGLNYETSVGLFEFNNGNFTDGDNTYPSTQGDNPALQQENQGGNVTGDLLDEFVNFSPERQ</sequence>
<feature type="compositionally biased region" description="Low complexity" evidence="1">
    <location>
        <begin position="58"/>
        <end position="70"/>
    </location>
</feature>
<dbReference type="Proteomes" id="UP001610334">
    <property type="component" value="Unassembled WGS sequence"/>
</dbReference>
<evidence type="ECO:0000256" key="1">
    <source>
        <dbReference type="SAM" id="MobiDB-lite"/>
    </source>
</evidence>
<comment type="caution">
    <text evidence="2">The sequence shown here is derived from an EMBL/GenBank/DDBJ whole genome shotgun (WGS) entry which is preliminary data.</text>
</comment>
<feature type="compositionally biased region" description="Acidic residues" evidence="1">
    <location>
        <begin position="262"/>
        <end position="274"/>
    </location>
</feature>
<gene>
    <name evidence="2" type="ORF">BJX63DRAFT_429693</name>
</gene>
<protein>
    <recommendedName>
        <fullName evidence="4">Zn(2)-C6 fungal-type domain-containing protein</fullName>
    </recommendedName>
</protein>
<feature type="region of interest" description="Disordered" evidence="1">
    <location>
        <begin position="1208"/>
        <end position="1231"/>
    </location>
</feature>
<feature type="compositionally biased region" description="Basic and acidic residues" evidence="1">
    <location>
        <begin position="43"/>
        <end position="52"/>
    </location>
</feature>
<evidence type="ECO:0000313" key="2">
    <source>
        <dbReference type="EMBL" id="KAL2817650.1"/>
    </source>
</evidence>
<evidence type="ECO:0008006" key="4">
    <source>
        <dbReference type="Google" id="ProtNLM"/>
    </source>
</evidence>
<dbReference type="EMBL" id="JBFXLT010000017">
    <property type="protein sequence ID" value="KAL2817650.1"/>
    <property type="molecule type" value="Genomic_DNA"/>
</dbReference>
<feature type="region of interest" description="Disordered" evidence="1">
    <location>
        <begin position="751"/>
        <end position="783"/>
    </location>
</feature>
<feature type="compositionally biased region" description="Polar residues" evidence="1">
    <location>
        <begin position="978"/>
        <end position="999"/>
    </location>
</feature>
<feature type="region of interest" description="Disordered" evidence="1">
    <location>
        <begin position="1"/>
        <end position="100"/>
    </location>
</feature>
<feature type="region of interest" description="Disordered" evidence="1">
    <location>
        <begin position="191"/>
        <end position="301"/>
    </location>
</feature>
<feature type="compositionally biased region" description="Polar residues" evidence="1">
    <location>
        <begin position="927"/>
        <end position="936"/>
    </location>
</feature>
<evidence type="ECO:0000313" key="3">
    <source>
        <dbReference type="Proteomes" id="UP001610334"/>
    </source>
</evidence>
<accession>A0ABR4HQL8</accession>
<feature type="compositionally biased region" description="Low complexity" evidence="1">
    <location>
        <begin position="755"/>
        <end position="768"/>
    </location>
</feature>
<keyword evidence="3" id="KW-1185">Reference proteome</keyword>
<feature type="compositionally biased region" description="Low complexity" evidence="1">
    <location>
        <begin position="191"/>
        <end position="205"/>
    </location>
</feature>